<reference evidence="2" key="1">
    <citation type="submission" date="2021-10" db="EMBL/GenBank/DDBJ databases">
        <title>Tropical sea cucumber genome reveals ecological adaptation and Cuvierian tubules defense mechanism.</title>
        <authorList>
            <person name="Chen T."/>
        </authorList>
    </citation>
    <scope>NUCLEOTIDE SEQUENCE</scope>
    <source>
        <strain evidence="2">Nanhai2018</strain>
        <tissue evidence="2">Muscle</tissue>
    </source>
</reference>
<proteinExistence type="predicted"/>
<organism evidence="2 3">
    <name type="scientific">Holothuria leucospilota</name>
    <name type="common">Black long sea cucumber</name>
    <name type="synonym">Mertensiothuria leucospilota</name>
    <dbReference type="NCBI Taxonomy" id="206669"/>
    <lineage>
        <taxon>Eukaryota</taxon>
        <taxon>Metazoa</taxon>
        <taxon>Echinodermata</taxon>
        <taxon>Eleutherozoa</taxon>
        <taxon>Echinozoa</taxon>
        <taxon>Holothuroidea</taxon>
        <taxon>Aspidochirotacea</taxon>
        <taxon>Aspidochirotida</taxon>
        <taxon>Holothuriidae</taxon>
        <taxon>Holothuria</taxon>
    </lineage>
</organism>
<dbReference type="AlphaFoldDB" id="A0A9Q0YFT7"/>
<feature type="region of interest" description="Disordered" evidence="1">
    <location>
        <begin position="31"/>
        <end position="56"/>
    </location>
</feature>
<feature type="compositionally biased region" description="Acidic residues" evidence="1">
    <location>
        <begin position="43"/>
        <end position="56"/>
    </location>
</feature>
<dbReference type="Proteomes" id="UP001152320">
    <property type="component" value="Unassembled WGS sequence"/>
</dbReference>
<sequence>MLSKDAEDRKGRTEETYKGWVKGGRELLRERADRKRAKLRDEALDDEDDPDDDDVS</sequence>
<accession>A0A9Q0YFT7</accession>
<dbReference type="EMBL" id="JAIZAY010000030">
    <property type="protein sequence ID" value="KAJ8019362.1"/>
    <property type="molecule type" value="Genomic_DNA"/>
</dbReference>
<name>A0A9Q0YFT7_HOLLE</name>
<evidence type="ECO:0000313" key="3">
    <source>
        <dbReference type="Proteomes" id="UP001152320"/>
    </source>
</evidence>
<evidence type="ECO:0000313" key="2">
    <source>
        <dbReference type="EMBL" id="KAJ8019362.1"/>
    </source>
</evidence>
<comment type="caution">
    <text evidence="2">The sequence shown here is derived from an EMBL/GenBank/DDBJ whole genome shotgun (WGS) entry which is preliminary data.</text>
</comment>
<evidence type="ECO:0000256" key="1">
    <source>
        <dbReference type="SAM" id="MobiDB-lite"/>
    </source>
</evidence>
<keyword evidence="3" id="KW-1185">Reference proteome</keyword>
<gene>
    <name evidence="2" type="ORF">HOLleu_42093</name>
</gene>
<protein>
    <submittedName>
        <fullName evidence="2">Uncharacterized protein</fullName>
    </submittedName>
</protein>